<comment type="caution">
    <text evidence="2">The sequence shown here is derived from an EMBL/GenBank/DDBJ whole genome shotgun (WGS) entry which is preliminary data.</text>
</comment>
<sequence>MIRYIRNLDHETLKYFFYKYHSNFSTFYNKKYKMSANSKRKEIINNGGESEKMIDRNENVNISDEAKNEKEKNHTDEAHSRLSEIGENIIKTVKHGLDTLSSTITTGNVDDDQGSSTQNRNSQNGDSHQSSSPTQNGDSHQSSSPTQNGDSHQSSSPTNLTETEHELLLVVPSDY</sequence>
<evidence type="ECO:0000313" key="3">
    <source>
        <dbReference type="Proteomes" id="UP000266673"/>
    </source>
</evidence>
<organism evidence="2 3">
    <name type="scientific">Gigaspora rosea</name>
    <dbReference type="NCBI Taxonomy" id="44941"/>
    <lineage>
        <taxon>Eukaryota</taxon>
        <taxon>Fungi</taxon>
        <taxon>Fungi incertae sedis</taxon>
        <taxon>Mucoromycota</taxon>
        <taxon>Glomeromycotina</taxon>
        <taxon>Glomeromycetes</taxon>
        <taxon>Diversisporales</taxon>
        <taxon>Gigasporaceae</taxon>
        <taxon>Gigaspora</taxon>
    </lineage>
</organism>
<reference evidence="2 3" key="1">
    <citation type="submission" date="2018-06" db="EMBL/GenBank/DDBJ databases">
        <title>Comparative genomics reveals the genomic features of Rhizophagus irregularis, R. cerebriforme, R. diaphanum and Gigaspora rosea, and their symbiotic lifestyle signature.</title>
        <authorList>
            <person name="Morin E."/>
            <person name="San Clemente H."/>
            <person name="Chen E.C.H."/>
            <person name="De La Providencia I."/>
            <person name="Hainaut M."/>
            <person name="Kuo A."/>
            <person name="Kohler A."/>
            <person name="Murat C."/>
            <person name="Tang N."/>
            <person name="Roy S."/>
            <person name="Loubradou J."/>
            <person name="Henrissat B."/>
            <person name="Grigoriev I.V."/>
            <person name="Corradi N."/>
            <person name="Roux C."/>
            <person name="Martin F.M."/>
        </authorList>
    </citation>
    <scope>NUCLEOTIDE SEQUENCE [LARGE SCALE GENOMIC DNA]</scope>
    <source>
        <strain evidence="2 3">DAOM 194757</strain>
    </source>
</reference>
<name>A0A397W2E5_9GLOM</name>
<dbReference type="OrthoDB" id="2446354at2759"/>
<keyword evidence="3" id="KW-1185">Reference proteome</keyword>
<dbReference type="EMBL" id="QKWP01000171">
    <property type="protein sequence ID" value="RIB25516.1"/>
    <property type="molecule type" value="Genomic_DNA"/>
</dbReference>
<dbReference type="Proteomes" id="UP000266673">
    <property type="component" value="Unassembled WGS sequence"/>
</dbReference>
<feature type="region of interest" description="Disordered" evidence="1">
    <location>
        <begin position="104"/>
        <end position="175"/>
    </location>
</feature>
<evidence type="ECO:0000313" key="2">
    <source>
        <dbReference type="EMBL" id="RIB25516.1"/>
    </source>
</evidence>
<feature type="non-terminal residue" evidence="2">
    <location>
        <position position="1"/>
    </location>
</feature>
<gene>
    <name evidence="2" type="ORF">C2G38_459333</name>
</gene>
<proteinExistence type="predicted"/>
<evidence type="ECO:0000256" key="1">
    <source>
        <dbReference type="SAM" id="MobiDB-lite"/>
    </source>
</evidence>
<protein>
    <submittedName>
        <fullName evidence="2">Uncharacterized protein</fullName>
    </submittedName>
</protein>
<accession>A0A397W2E5</accession>
<feature type="compositionally biased region" description="Polar residues" evidence="1">
    <location>
        <begin position="104"/>
        <end position="157"/>
    </location>
</feature>
<dbReference type="AlphaFoldDB" id="A0A397W2E5"/>
<feature type="region of interest" description="Disordered" evidence="1">
    <location>
        <begin position="55"/>
        <end position="84"/>
    </location>
</feature>